<proteinExistence type="predicted"/>
<comment type="caution">
    <text evidence="1">The sequence shown here is derived from an EMBL/GenBank/DDBJ whole genome shotgun (WGS) entry which is preliminary data.</text>
</comment>
<evidence type="ECO:0000313" key="1">
    <source>
        <dbReference type="EMBL" id="MBN6100681.1"/>
    </source>
</evidence>
<name>A0ABS3AZT9_9XANT</name>
<gene>
    <name evidence="1" type="ORF">JR064_00700</name>
</gene>
<dbReference type="SUPFAM" id="SSF53187">
    <property type="entry name" value="Zn-dependent exopeptidases"/>
    <property type="match status" value="1"/>
</dbReference>
<dbReference type="EMBL" id="JAFIWB010000001">
    <property type="protein sequence ID" value="MBN6100681.1"/>
    <property type="molecule type" value="Genomic_DNA"/>
</dbReference>
<keyword evidence="2" id="KW-1185">Reference proteome</keyword>
<dbReference type="Gene3D" id="3.50.30.30">
    <property type="match status" value="1"/>
</dbReference>
<evidence type="ECO:0000313" key="2">
    <source>
        <dbReference type="Proteomes" id="UP000695802"/>
    </source>
</evidence>
<sequence>MRGTLHAACIVARTIGASCVAGYTPAAQTREKTEDVSASHDAYADQIRYLTELGPRASGTPAHNALIGHVATALAELGLDVQRDPHTFERWEVDRDALALQVGERRIAIASAWPYSGETPRDGTTAPLVLLRGRRKHWRAAAGKIAVIEVPHIAVPTTLLVEAWDGPLPFDRVSNPIISSELAGTDLAKAKRAGVLGVIAVWRGLPDAAAAGQYLPFTRDYQGLPAVWVAESQRAQLLAAAERGAVATLTVSASKTANARMDTLWAVSPGTGPRASESVLVVTHSDGGNAVEENGHIGLLALARDAVAAPHERSIVFVYTAGHLRMPAVTAHGQATTAWLETHRDLWAGTPGGYTAAAGLVIEHLGAKHLRIDAATGRYASDGTLEPELLYATTPELARLTRTLWRGAIADAATPVKPGALLHFGEGEPLFERRIPAVALVTGPEYLLAECEGDLVDIDALARQVDSFRRLQQHLAGSIDRESFGKVALPGKWKKALAAVRVGVFLLRRR</sequence>
<organism evidence="1 2">
    <name type="scientific">Xanthomonas bonasiae</name>
    <dbReference type="NCBI Taxonomy" id="2810351"/>
    <lineage>
        <taxon>Bacteria</taxon>
        <taxon>Pseudomonadati</taxon>
        <taxon>Pseudomonadota</taxon>
        <taxon>Gammaproteobacteria</taxon>
        <taxon>Lysobacterales</taxon>
        <taxon>Lysobacteraceae</taxon>
        <taxon>Xanthomonas</taxon>
    </lineage>
</organism>
<dbReference type="Gene3D" id="3.40.630.10">
    <property type="entry name" value="Zn peptidases"/>
    <property type="match status" value="1"/>
</dbReference>
<reference evidence="1 2" key="1">
    <citation type="submission" date="2021-02" db="EMBL/GenBank/DDBJ databases">
        <title>Taxonomically Unique Crown Gall-Associated Xanthomonas Stains Have Deficiency in Virulence Repertories.</title>
        <authorList>
            <person name="Mafakheri H."/>
            <person name="Taghavi S.M."/>
            <person name="Dimkic I."/>
            <person name="Nemanja K."/>
            <person name="Osdaghi E."/>
        </authorList>
    </citation>
    <scope>NUCLEOTIDE SEQUENCE [LARGE SCALE GENOMIC DNA]</scope>
    <source>
        <strain evidence="1 2">FX4</strain>
    </source>
</reference>
<dbReference type="Proteomes" id="UP000695802">
    <property type="component" value="Unassembled WGS sequence"/>
</dbReference>
<dbReference type="RefSeq" id="WP_206228482.1">
    <property type="nucleotide sequence ID" value="NZ_JAFIWB010000001.1"/>
</dbReference>
<protein>
    <recommendedName>
        <fullName evidence="3">Peptidase M28 domain-containing protein</fullName>
    </recommendedName>
</protein>
<accession>A0ABS3AZT9</accession>
<evidence type="ECO:0008006" key="3">
    <source>
        <dbReference type="Google" id="ProtNLM"/>
    </source>
</evidence>